<sequence>MSSFLTWILIMTIDTGYAGVPITAEFNTVEACQEAAKVSKQEWRHLRERHGSRAQAVCAYKGDEE</sequence>
<proteinExistence type="predicted"/>
<evidence type="ECO:0000313" key="2">
    <source>
        <dbReference type="Proteomes" id="UP000449846"/>
    </source>
</evidence>
<dbReference type="Proteomes" id="UP000449846">
    <property type="component" value="Unassembled WGS sequence"/>
</dbReference>
<protein>
    <submittedName>
        <fullName evidence="1">Uncharacterized protein</fullName>
    </submittedName>
</protein>
<dbReference type="AlphaFoldDB" id="A0A844HLK2"/>
<gene>
    <name evidence="1" type="ORF">GL300_18240</name>
</gene>
<organism evidence="1 2">
    <name type="scientific">Paracoccus litorisediminis</name>
    <dbReference type="NCBI Taxonomy" id="2006130"/>
    <lineage>
        <taxon>Bacteria</taxon>
        <taxon>Pseudomonadati</taxon>
        <taxon>Pseudomonadota</taxon>
        <taxon>Alphaproteobacteria</taxon>
        <taxon>Rhodobacterales</taxon>
        <taxon>Paracoccaceae</taxon>
        <taxon>Paracoccus</taxon>
    </lineage>
</organism>
<keyword evidence="2" id="KW-1185">Reference proteome</keyword>
<reference evidence="1 2" key="1">
    <citation type="submission" date="2019-11" db="EMBL/GenBank/DDBJ databases">
        <authorList>
            <person name="Dong K."/>
        </authorList>
    </citation>
    <scope>NUCLEOTIDE SEQUENCE [LARGE SCALE GENOMIC DNA]</scope>
    <source>
        <strain evidence="1 2">NBRC 112902</strain>
    </source>
</reference>
<dbReference type="EMBL" id="WMIG01000013">
    <property type="protein sequence ID" value="MTH61153.1"/>
    <property type="molecule type" value="Genomic_DNA"/>
</dbReference>
<name>A0A844HLK2_9RHOB</name>
<accession>A0A844HLK2</accession>
<dbReference type="RefSeq" id="WP_155041095.1">
    <property type="nucleotide sequence ID" value="NZ_WMIG01000013.1"/>
</dbReference>
<evidence type="ECO:0000313" key="1">
    <source>
        <dbReference type="EMBL" id="MTH61153.1"/>
    </source>
</evidence>
<comment type="caution">
    <text evidence="1">The sequence shown here is derived from an EMBL/GenBank/DDBJ whole genome shotgun (WGS) entry which is preliminary data.</text>
</comment>